<keyword evidence="4" id="KW-1185">Reference proteome</keyword>
<feature type="chain" id="PRO_5011682441" evidence="2">
    <location>
        <begin position="26"/>
        <end position="472"/>
    </location>
</feature>
<evidence type="ECO:0000256" key="1">
    <source>
        <dbReference type="ARBA" id="ARBA00022737"/>
    </source>
</evidence>
<dbReference type="InterPro" id="IPR036365">
    <property type="entry name" value="PGBD-like_sf"/>
</dbReference>
<accession>A0A1I6N2S4</accession>
<keyword evidence="1" id="KW-0677">Repeat</keyword>
<dbReference type="RefSeq" id="WP_090210598.1">
    <property type="nucleotide sequence ID" value="NZ_FOZM01000004.1"/>
</dbReference>
<evidence type="ECO:0000313" key="3">
    <source>
        <dbReference type="EMBL" id="SFS22240.1"/>
    </source>
</evidence>
<dbReference type="PANTHER" id="PTHR46430:SF2">
    <property type="entry name" value="CHITIN SYNTHASE REGULATORY FACTOR 4"/>
    <property type="match status" value="1"/>
</dbReference>
<dbReference type="SUPFAM" id="SSF81901">
    <property type="entry name" value="HCP-like"/>
    <property type="match status" value="1"/>
</dbReference>
<gene>
    <name evidence="3" type="ORF">SAMN05444714_3215</name>
</gene>
<reference evidence="3 4" key="1">
    <citation type="submission" date="2016-10" db="EMBL/GenBank/DDBJ databases">
        <authorList>
            <person name="de Groot N.N."/>
        </authorList>
    </citation>
    <scope>NUCLEOTIDE SEQUENCE [LARGE SCALE GENOMIC DNA]</scope>
    <source>
        <strain evidence="3 4">DSM 29433</strain>
    </source>
</reference>
<dbReference type="InterPro" id="IPR011990">
    <property type="entry name" value="TPR-like_helical_dom_sf"/>
</dbReference>
<dbReference type="Pfam" id="PF08238">
    <property type="entry name" value="Sel1"/>
    <property type="match status" value="3"/>
</dbReference>
<dbReference type="InterPro" id="IPR036366">
    <property type="entry name" value="PGBDSf"/>
</dbReference>
<organism evidence="3 4">
    <name type="scientific">Yoonia litorea</name>
    <dbReference type="NCBI Taxonomy" id="1123755"/>
    <lineage>
        <taxon>Bacteria</taxon>
        <taxon>Pseudomonadati</taxon>
        <taxon>Pseudomonadota</taxon>
        <taxon>Alphaproteobacteria</taxon>
        <taxon>Rhodobacterales</taxon>
        <taxon>Paracoccaceae</taxon>
        <taxon>Yoonia</taxon>
    </lineage>
</organism>
<name>A0A1I6N2S4_9RHOB</name>
<dbReference type="InterPro" id="IPR051726">
    <property type="entry name" value="Chitin_Synth_Reg"/>
</dbReference>
<dbReference type="Gene3D" id="1.10.101.10">
    <property type="entry name" value="PGBD-like superfamily/PGBD"/>
    <property type="match status" value="1"/>
</dbReference>
<proteinExistence type="predicted"/>
<dbReference type="PANTHER" id="PTHR46430">
    <property type="entry name" value="PROTEIN SKT5-RELATED"/>
    <property type="match status" value="1"/>
</dbReference>
<dbReference type="OrthoDB" id="7832844at2"/>
<evidence type="ECO:0000313" key="4">
    <source>
        <dbReference type="Proteomes" id="UP000198926"/>
    </source>
</evidence>
<dbReference type="SUPFAM" id="SSF47090">
    <property type="entry name" value="PGBD-like"/>
    <property type="match status" value="1"/>
</dbReference>
<dbReference type="EMBL" id="FOZM01000004">
    <property type="protein sequence ID" value="SFS22240.1"/>
    <property type="molecule type" value="Genomic_DNA"/>
</dbReference>
<evidence type="ECO:0000256" key="2">
    <source>
        <dbReference type="SAM" id="SignalP"/>
    </source>
</evidence>
<dbReference type="Proteomes" id="UP000198926">
    <property type="component" value="Unassembled WGS sequence"/>
</dbReference>
<dbReference type="InterPro" id="IPR006597">
    <property type="entry name" value="Sel1-like"/>
</dbReference>
<keyword evidence="2" id="KW-0732">Signal</keyword>
<dbReference type="STRING" id="1123755.SAMN05444714_3215"/>
<dbReference type="SMART" id="SM00671">
    <property type="entry name" value="SEL1"/>
    <property type="match status" value="3"/>
</dbReference>
<dbReference type="AlphaFoldDB" id="A0A1I6N2S4"/>
<dbReference type="Gene3D" id="1.25.40.10">
    <property type="entry name" value="Tetratricopeptide repeat domain"/>
    <property type="match status" value="1"/>
</dbReference>
<sequence length="472" mass="52744">MRRSVLRLSFISAICLSVPAPMVFAQTDTANMTTQELFEYAEDLRLGDGIESNPDLALELHRQLAEGGRAQSYERMSAILLSQNRLEEALTALRTGRDAGSRLAEMRLAIGHVRETFGDLSDPELGFNMLLAFTQTSDNPFARYVLGTAYENGIGTEVQIEKAREIYEDVAEEGFSLALRKLGDFERDGTFDNPDLVAAADYYRSAAEAGFGYSWILLARLNLELGRTQDAIDAYEAAIDADAAGAEAEYARRHFLGEFGNLSNRNFGARILETEAEAGDVHAAAAAVQLWERRSRRINSLDLEGVLASLDAEMRNGNQRATRALARAYRRLQWRIPNARARHAEIVANYSDQLGQSEMREYFHATYDPARHRQSRREAYDFTKTLSGDAFAQAARALRATEMTAFVYMLQRELAELGYYRGSASGTFNRNTLRATLRFCNDTGISDTCIHGPLTYPASMDIIEQLTERRGV</sequence>
<feature type="signal peptide" evidence="2">
    <location>
        <begin position="1"/>
        <end position="25"/>
    </location>
</feature>
<protein>
    <submittedName>
        <fullName evidence="3">TPR repeat</fullName>
    </submittedName>
</protein>